<dbReference type="Pfam" id="PF01814">
    <property type="entry name" value="Hemerythrin"/>
    <property type="match status" value="1"/>
</dbReference>
<name>A0ABS2WH58_9BACL</name>
<feature type="coiled-coil region" evidence="1">
    <location>
        <begin position="49"/>
        <end position="76"/>
    </location>
</feature>
<reference evidence="3" key="1">
    <citation type="journal article" date="2024" name="Int. J. Syst. Evol. Microbiol.">
        <title>Polycladomyces zharkentensis sp. nov., a novel thermophilic cellulose- and starch-degrading member of the Bacillota from a geothermal aquifer in Kazakhstan.</title>
        <authorList>
            <person name="Mashzhan A."/>
            <person name="Kistaubayeva A."/>
            <person name="Javier-Lopez R."/>
            <person name="Bissenova U."/>
            <person name="Bissenbay A."/>
            <person name="Birkeland N.K."/>
        </authorList>
    </citation>
    <scope>NUCLEOTIDE SEQUENCE</scope>
    <source>
        <strain evidence="3">ZKZ2T</strain>
    </source>
</reference>
<dbReference type="Gene3D" id="1.20.120.520">
    <property type="entry name" value="nmb1532 protein domain like"/>
    <property type="match status" value="1"/>
</dbReference>
<dbReference type="PANTHER" id="PTHR39966">
    <property type="entry name" value="BLL2471 PROTEIN-RELATED"/>
    <property type="match status" value="1"/>
</dbReference>
<protein>
    <submittedName>
        <fullName evidence="3">Hemerythrin domain-containing protein</fullName>
    </submittedName>
</protein>
<sequence>MPFHCGQRVGEDIPLCPALTRLKQEHIPLREQMEQLYQSAEGVGDDTHIADWQGALHELREKAVRFERELHAHSEREEKYLFPMMASYIGRESGPLMVMEYEHQKGKEYLQTFIAKIDQATAPVDTEKAKKIGLFMIQAYNILSQHFMKEENVLFPMAEQLLSSEEKDLLAKKMQTV</sequence>
<dbReference type="InterPro" id="IPR012312">
    <property type="entry name" value="Hemerythrin-like"/>
</dbReference>
<evidence type="ECO:0000256" key="1">
    <source>
        <dbReference type="SAM" id="Coils"/>
    </source>
</evidence>
<dbReference type="Proteomes" id="UP001177120">
    <property type="component" value="Unassembled WGS sequence"/>
</dbReference>
<accession>A0ABS2WH58</accession>
<keyword evidence="4" id="KW-1185">Reference proteome</keyword>
<comment type="caution">
    <text evidence="3">The sequence shown here is derived from an EMBL/GenBank/DDBJ whole genome shotgun (WGS) entry which is preliminary data.</text>
</comment>
<dbReference type="EMBL" id="JAFHAP010000005">
    <property type="protein sequence ID" value="MBN2908887.1"/>
    <property type="molecule type" value="Genomic_DNA"/>
</dbReference>
<keyword evidence="1" id="KW-0175">Coiled coil</keyword>
<feature type="domain" description="Hemerythrin-like" evidence="2">
    <location>
        <begin position="20"/>
        <end position="158"/>
    </location>
</feature>
<proteinExistence type="predicted"/>
<organism evidence="3 4">
    <name type="scientific">Polycladomyces zharkentensis</name>
    <dbReference type="NCBI Taxonomy" id="2807616"/>
    <lineage>
        <taxon>Bacteria</taxon>
        <taxon>Bacillati</taxon>
        <taxon>Bacillota</taxon>
        <taxon>Bacilli</taxon>
        <taxon>Bacillales</taxon>
        <taxon>Thermoactinomycetaceae</taxon>
        <taxon>Polycladomyces</taxon>
    </lineage>
</organism>
<evidence type="ECO:0000313" key="4">
    <source>
        <dbReference type="Proteomes" id="UP001177120"/>
    </source>
</evidence>
<gene>
    <name evidence="3" type="ORF">JQC72_05025</name>
</gene>
<evidence type="ECO:0000259" key="2">
    <source>
        <dbReference type="Pfam" id="PF01814"/>
    </source>
</evidence>
<evidence type="ECO:0000313" key="3">
    <source>
        <dbReference type="EMBL" id="MBN2908887.1"/>
    </source>
</evidence>
<dbReference type="PANTHER" id="PTHR39966:SF1">
    <property type="entry name" value="HEMERYTHRIN-LIKE DOMAIN-CONTAINING PROTEIN"/>
    <property type="match status" value="1"/>
</dbReference>